<dbReference type="Pfam" id="PF00856">
    <property type="entry name" value="SET"/>
    <property type="match status" value="1"/>
</dbReference>
<accession>A0A0M0K1D7</accession>
<dbReference type="GO" id="GO:0032259">
    <property type="term" value="P:methylation"/>
    <property type="evidence" value="ECO:0007669"/>
    <property type="project" value="UniProtKB-KW"/>
</dbReference>
<dbReference type="Gene3D" id="2.170.270.10">
    <property type="entry name" value="SET domain"/>
    <property type="match status" value="1"/>
</dbReference>
<gene>
    <name evidence="3" type="ORF">Ctob_003224</name>
</gene>
<protein>
    <submittedName>
        <fullName evidence="3">Histone tail methylase containing set domain</fullName>
    </submittedName>
</protein>
<keyword evidence="3" id="KW-0808">Transferase</keyword>
<dbReference type="Proteomes" id="UP000037460">
    <property type="component" value="Unassembled WGS sequence"/>
</dbReference>
<dbReference type="GO" id="GO:0008168">
    <property type="term" value="F:methyltransferase activity"/>
    <property type="evidence" value="ECO:0007669"/>
    <property type="project" value="UniProtKB-KW"/>
</dbReference>
<keyword evidence="3" id="KW-0489">Methyltransferase</keyword>
<evidence type="ECO:0000313" key="3">
    <source>
        <dbReference type="EMBL" id="KOO32203.1"/>
    </source>
</evidence>
<dbReference type="PANTHER" id="PTHR47332">
    <property type="entry name" value="SET DOMAIN-CONTAINING PROTEIN 5"/>
    <property type="match status" value="1"/>
</dbReference>
<evidence type="ECO:0000259" key="2">
    <source>
        <dbReference type="PROSITE" id="PS50280"/>
    </source>
</evidence>
<dbReference type="InterPro" id="IPR001214">
    <property type="entry name" value="SET_dom"/>
</dbReference>
<sequence length="419" mass="45235">MIHGERTRLHPGTVCILSAPGRPFDGDMCVVEKYDSARSKWQVRLRAPEHNSKQLLVPEAVMRLAFCILPSSITLLKRHAALRDDAMQGSCGRGFILGGTDIIEKGTVLYEEPPLFITPTGTPNQHNDRWRAYLTMSMSASEGQIGMPEALKAFDDLGIADRVQDSVTAAAANIVNDAIRSAGASMSVGEREVQVQRVRDALMRFQSNQFRFENSAVPDQSANFSASAVFILTSRLNHACQPNTFVDTKKAHFFPGSIVKDDGILTAKALRPIEPGERLTLCYGPKDLPSWPLQRRREYLLEKNGFLCCCALCVAEERDGPSVVVRTGAETGAAASVTEAPGTAPIPVTAQTVTATPTLTPTLEDKEEAIRRSFLPSFLQEKAGARTGAVAGASVVAKATSRSKSGSKSTSSSEGRTRA</sequence>
<dbReference type="AlphaFoldDB" id="A0A0M0K1D7"/>
<reference evidence="4" key="1">
    <citation type="journal article" date="2015" name="PLoS Genet.">
        <title>Genome Sequence and Transcriptome Analyses of Chrysochromulina tobin: Metabolic Tools for Enhanced Algal Fitness in the Prominent Order Prymnesiales (Haptophyceae).</title>
        <authorList>
            <person name="Hovde B.T."/>
            <person name="Deodato C.R."/>
            <person name="Hunsperger H.M."/>
            <person name="Ryken S.A."/>
            <person name="Yost W."/>
            <person name="Jha R.K."/>
            <person name="Patterson J."/>
            <person name="Monnat R.J. Jr."/>
            <person name="Barlow S.B."/>
            <person name="Starkenburg S.R."/>
            <person name="Cattolico R.A."/>
        </authorList>
    </citation>
    <scope>NUCLEOTIDE SEQUENCE</scope>
    <source>
        <strain evidence="4">CCMP291</strain>
    </source>
</reference>
<feature type="region of interest" description="Disordered" evidence="1">
    <location>
        <begin position="386"/>
        <end position="419"/>
    </location>
</feature>
<dbReference type="InterPro" id="IPR053185">
    <property type="entry name" value="SET_domain_protein"/>
</dbReference>
<organism evidence="3 4">
    <name type="scientific">Chrysochromulina tobinii</name>
    <dbReference type="NCBI Taxonomy" id="1460289"/>
    <lineage>
        <taxon>Eukaryota</taxon>
        <taxon>Haptista</taxon>
        <taxon>Haptophyta</taxon>
        <taxon>Prymnesiophyceae</taxon>
        <taxon>Prymnesiales</taxon>
        <taxon>Chrysochromulinaceae</taxon>
        <taxon>Chrysochromulina</taxon>
    </lineage>
</organism>
<comment type="caution">
    <text evidence="3">The sequence shown here is derived from an EMBL/GenBank/DDBJ whole genome shotgun (WGS) entry which is preliminary data.</text>
</comment>
<dbReference type="EMBL" id="JWZX01001827">
    <property type="protein sequence ID" value="KOO32203.1"/>
    <property type="molecule type" value="Genomic_DNA"/>
</dbReference>
<keyword evidence="4" id="KW-1185">Reference proteome</keyword>
<dbReference type="PROSITE" id="PS50280">
    <property type="entry name" value="SET"/>
    <property type="match status" value="1"/>
</dbReference>
<name>A0A0M0K1D7_9EUKA</name>
<proteinExistence type="predicted"/>
<dbReference type="InterPro" id="IPR046341">
    <property type="entry name" value="SET_dom_sf"/>
</dbReference>
<evidence type="ECO:0000313" key="4">
    <source>
        <dbReference type="Proteomes" id="UP000037460"/>
    </source>
</evidence>
<dbReference type="PANTHER" id="PTHR47332:SF4">
    <property type="entry name" value="SET DOMAIN-CONTAINING PROTEIN 5"/>
    <property type="match status" value="1"/>
</dbReference>
<evidence type="ECO:0000256" key="1">
    <source>
        <dbReference type="SAM" id="MobiDB-lite"/>
    </source>
</evidence>
<feature type="domain" description="SET" evidence="2">
    <location>
        <begin position="71"/>
        <end position="284"/>
    </location>
</feature>
<dbReference type="SUPFAM" id="SSF82199">
    <property type="entry name" value="SET domain"/>
    <property type="match status" value="1"/>
</dbReference>
<dbReference type="CDD" id="cd20071">
    <property type="entry name" value="SET_SMYD"/>
    <property type="match status" value="1"/>
</dbReference>
<dbReference type="OrthoDB" id="1028014at2759"/>